<dbReference type="Gene3D" id="3.40.50.300">
    <property type="entry name" value="P-loop containing nucleotide triphosphate hydrolases"/>
    <property type="match status" value="1"/>
</dbReference>
<evidence type="ECO:0000313" key="2">
    <source>
        <dbReference type="Proteomes" id="UP000240542"/>
    </source>
</evidence>
<proteinExistence type="predicted"/>
<keyword evidence="2" id="KW-1185">Reference proteome</keyword>
<dbReference type="OrthoDB" id="3820382at2"/>
<dbReference type="EMBL" id="PYGA01000013">
    <property type="protein sequence ID" value="PSK95972.1"/>
    <property type="molecule type" value="Genomic_DNA"/>
</dbReference>
<sequence>MESLPQVLWIGGPPGAGKTTVARRIARRYGVRWYNSDAHTWEHRDRAVRAGNPAARRFESLMPDARAAEPPEAQLAMSLHAERGPMTVEDLRALPPSPLTIAEGTQVVPGMLPPGSSAVWLMPSDEVQRVRLDGRHGPSKAPALYRLLGRTIAAEVREAGARTVDVDGLGVEEAIAAVEGAFARRLAEGPRAATAEERRRLLRYANRAVVAQIKGAFTRPWFTGDPADAVAVFDCECARPDCDALVECVLADGPTDDTGPPLLAPGHRAA</sequence>
<accession>A0A2P8DFH6</accession>
<gene>
    <name evidence="1" type="ORF">CLV63_113135</name>
</gene>
<protein>
    <submittedName>
        <fullName evidence="1">Uncharacterized protein</fullName>
    </submittedName>
</protein>
<dbReference type="InterPro" id="IPR027417">
    <property type="entry name" value="P-loop_NTPase"/>
</dbReference>
<reference evidence="1 2" key="1">
    <citation type="submission" date="2018-03" db="EMBL/GenBank/DDBJ databases">
        <title>Genomic Encyclopedia of Archaeal and Bacterial Type Strains, Phase II (KMG-II): from individual species to whole genera.</title>
        <authorList>
            <person name="Goeker M."/>
        </authorList>
    </citation>
    <scope>NUCLEOTIDE SEQUENCE [LARGE SCALE GENOMIC DNA]</scope>
    <source>
        <strain evidence="1 2">DSM 45312</strain>
    </source>
</reference>
<dbReference type="RefSeq" id="WP_106584416.1">
    <property type="nucleotide sequence ID" value="NZ_PYGA01000013.1"/>
</dbReference>
<comment type="caution">
    <text evidence="1">The sequence shown here is derived from an EMBL/GenBank/DDBJ whole genome shotgun (WGS) entry which is preliminary data.</text>
</comment>
<dbReference type="Proteomes" id="UP000240542">
    <property type="component" value="Unassembled WGS sequence"/>
</dbReference>
<name>A0A2P8DFH6_9ACTN</name>
<dbReference type="SUPFAM" id="SSF52540">
    <property type="entry name" value="P-loop containing nucleoside triphosphate hydrolases"/>
    <property type="match status" value="1"/>
</dbReference>
<dbReference type="AlphaFoldDB" id="A0A2P8DFH6"/>
<organism evidence="1 2">
    <name type="scientific">Murinocardiopsis flavida</name>
    <dbReference type="NCBI Taxonomy" id="645275"/>
    <lineage>
        <taxon>Bacteria</taxon>
        <taxon>Bacillati</taxon>
        <taxon>Actinomycetota</taxon>
        <taxon>Actinomycetes</taxon>
        <taxon>Streptosporangiales</taxon>
        <taxon>Nocardiopsidaceae</taxon>
        <taxon>Murinocardiopsis</taxon>
    </lineage>
</organism>
<evidence type="ECO:0000313" key="1">
    <source>
        <dbReference type="EMBL" id="PSK95972.1"/>
    </source>
</evidence>